<dbReference type="SUPFAM" id="SSF52402">
    <property type="entry name" value="Adenine nucleotide alpha hydrolases-like"/>
    <property type="match status" value="2"/>
</dbReference>
<dbReference type="RefSeq" id="WP_070237642.1">
    <property type="nucleotide sequence ID" value="NZ_CP017478.1"/>
</dbReference>
<reference evidence="3 4" key="1">
    <citation type="submission" date="2016-10" db="EMBL/GenBank/DDBJ databases">
        <title>Lutibacter sp. LPB0138, isolated from marine gastropod.</title>
        <authorList>
            <person name="Kim E."/>
            <person name="Yi H."/>
        </authorList>
    </citation>
    <scope>NUCLEOTIDE SEQUENCE [LARGE SCALE GENOMIC DNA]</scope>
    <source>
        <strain evidence="3 4">LPB0138</strain>
    </source>
</reference>
<evidence type="ECO:0000256" key="1">
    <source>
        <dbReference type="ARBA" id="ARBA00008791"/>
    </source>
</evidence>
<protein>
    <submittedName>
        <fullName evidence="3">Universal stress protein UspA</fullName>
    </submittedName>
</protein>
<dbReference type="Pfam" id="PF00582">
    <property type="entry name" value="Usp"/>
    <property type="match status" value="2"/>
</dbReference>
<dbReference type="InterPro" id="IPR006016">
    <property type="entry name" value="UspA"/>
</dbReference>
<dbReference type="InterPro" id="IPR014729">
    <property type="entry name" value="Rossmann-like_a/b/a_fold"/>
</dbReference>
<accession>A0A1D8PA82</accession>
<evidence type="ECO:0000313" key="4">
    <source>
        <dbReference type="Proteomes" id="UP000176050"/>
    </source>
</evidence>
<sequence length="277" mass="31332">MKKILVPIDFSKQAEFAAQVAAKIAEQTNSELHLLHMLELPTDIIDPSNFGNQSNSPSTLLYMKRAQEKFEKLTKRYFLRNVKIVKSVFFHDTFDGIIKESKKQNVDLIVMGSQGVSGFDEILVGSNTEKVVRHSDVPVMVIKNEIENFELKNLVFASDFKEVYKPTLKKIIDFAKIFNAKIHLLRVITPSSFDNSYSVKEKIKQFVNGSGLEDYTVNLYNDRTIEDGVLHFGKEIDADLIAINTHGKRGLIHLFNNSISGGITNHAIRPVITFKVS</sequence>
<dbReference type="AlphaFoldDB" id="A0A1D8PA82"/>
<dbReference type="STRING" id="1850246.LPB138_12680"/>
<dbReference type="EMBL" id="CP017478">
    <property type="protein sequence ID" value="AOW21482.1"/>
    <property type="molecule type" value="Genomic_DNA"/>
</dbReference>
<dbReference type="OrthoDB" id="9788959at2"/>
<evidence type="ECO:0000313" key="3">
    <source>
        <dbReference type="EMBL" id="AOW21482.1"/>
    </source>
</evidence>
<feature type="domain" description="UspA" evidence="2">
    <location>
        <begin position="152"/>
        <end position="273"/>
    </location>
</feature>
<dbReference type="InterPro" id="IPR006015">
    <property type="entry name" value="Universal_stress_UspA"/>
</dbReference>
<dbReference type="PRINTS" id="PR01438">
    <property type="entry name" value="UNVRSLSTRESS"/>
</dbReference>
<evidence type="ECO:0000259" key="2">
    <source>
        <dbReference type="Pfam" id="PF00582"/>
    </source>
</evidence>
<comment type="similarity">
    <text evidence="1">Belongs to the universal stress protein A family.</text>
</comment>
<dbReference type="PANTHER" id="PTHR46268:SF6">
    <property type="entry name" value="UNIVERSAL STRESS PROTEIN UP12"/>
    <property type="match status" value="1"/>
</dbReference>
<gene>
    <name evidence="3" type="ORF">LPB138_12680</name>
</gene>
<keyword evidence="4" id="KW-1185">Reference proteome</keyword>
<dbReference type="KEGG" id="lul:LPB138_12680"/>
<dbReference type="Proteomes" id="UP000176050">
    <property type="component" value="Chromosome"/>
</dbReference>
<feature type="domain" description="UspA" evidence="2">
    <location>
        <begin position="1"/>
        <end position="143"/>
    </location>
</feature>
<name>A0A1D8PA82_9FLAO</name>
<dbReference type="PANTHER" id="PTHR46268">
    <property type="entry name" value="STRESS RESPONSE PROTEIN NHAX"/>
    <property type="match status" value="1"/>
</dbReference>
<organism evidence="3 4">
    <name type="scientific">Urechidicola croceus</name>
    <dbReference type="NCBI Taxonomy" id="1850246"/>
    <lineage>
        <taxon>Bacteria</taxon>
        <taxon>Pseudomonadati</taxon>
        <taxon>Bacteroidota</taxon>
        <taxon>Flavobacteriia</taxon>
        <taxon>Flavobacteriales</taxon>
        <taxon>Flavobacteriaceae</taxon>
        <taxon>Urechidicola</taxon>
    </lineage>
</organism>
<dbReference type="CDD" id="cd00293">
    <property type="entry name" value="USP-like"/>
    <property type="match status" value="2"/>
</dbReference>
<dbReference type="Gene3D" id="3.40.50.620">
    <property type="entry name" value="HUPs"/>
    <property type="match status" value="2"/>
</dbReference>
<proteinExistence type="inferred from homology"/>